<keyword evidence="9" id="KW-1185">Reference proteome</keyword>
<dbReference type="KEGG" id="lje:BUE77_03810"/>
<keyword evidence="4" id="KW-0804">Transcription</keyword>
<dbReference type="PROSITE" id="PS50932">
    <property type="entry name" value="HTH_LACI_2"/>
    <property type="match status" value="1"/>
</dbReference>
<evidence type="ECO:0000313" key="7">
    <source>
        <dbReference type="EMBL" id="MEL0564750.1"/>
    </source>
</evidence>
<dbReference type="SUPFAM" id="SSF47413">
    <property type="entry name" value="lambda repressor-like DNA-binding domains"/>
    <property type="match status" value="1"/>
</dbReference>
<dbReference type="Pfam" id="PF00532">
    <property type="entry name" value="Peripla_BP_1"/>
    <property type="match status" value="1"/>
</dbReference>
<evidence type="ECO:0000313" key="6">
    <source>
        <dbReference type="EMBL" id="KAA9324253.1"/>
    </source>
</evidence>
<dbReference type="Proteomes" id="UP001385848">
    <property type="component" value="Unassembled WGS sequence"/>
</dbReference>
<protein>
    <submittedName>
        <fullName evidence="7">LacI family DNA-binding transcriptional regulator</fullName>
    </submittedName>
    <submittedName>
        <fullName evidence="6">LacI family transcriptional regulator</fullName>
    </submittedName>
</protein>
<keyword evidence="2" id="KW-0805">Transcription regulation</keyword>
<dbReference type="GO" id="GO:0000976">
    <property type="term" value="F:transcription cis-regulatory region binding"/>
    <property type="evidence" value="ECO:0007669"/>
    <property type="project" value="TreeGrafter"/>
</dbReference>
<gene>
    <name evidence="7" type="ORF">AAC431_02260</name>
    <name evidence="6" type="ORF">F6H94_00680</name>
</gene>
<name>A0A5N1IF20_LACJE</name>
<reference evidence="6 8" key="1">
    <citation type="submission" date="2019-09" db="EMBL/GenBank/DDBJ databases">
        <title>Draft genome sequence assemblies of isolates from the urinary tract.</title>
        <authorList>
            <person name="Mores C.R."/>
            <person name="Putonti C."/>
            <person name="Wolfe A.J."/>
        </authorList>
    </citation>
    <scope>NUCLEOTIDE SEQUENCE [LARGE SCALE GENOMIC DNA]</scope>
    <source>
        <strain evidence="6 8">UMB246</strain>
    </source>
</reference>
<dbReference type="SUPFAM" id="SSF53822">
    <property type="entry name" value="Periplasmic binding protein-like I"/>
    <property type="match status" value="1"/>
</dbReference>
<dbReference type="OrthoDB" id="9796186at2"/>
<accession>A0A5N1IF20</accession>
<dbReference type="InterPro" id="IPR000843">
    <property type="entry name" value="HTH_LacI"/>
</dbReference>
<comment type="caution">
    <text evidence="6">The sequence shown here is derived from an EMBL/GenBank/DDBJ whole genome shotgun (WGS) entry which is preliminary data.</text>
</comment>
<dbReference type="SMART" id="SM00354">
    <property type="entry name" value="HTH_LACI"/>
    <property type="match status" value="1"/>
</dbReference>
<dbReference type="PROSITE" id="PS00356">
    <property type="entry name" value="HTH_LACI_1"/>
    <property type="match status" value="1"/>
</dbReference>
<dbReference type="Proteomes" id="UP000327236">
    <property type="component" value="Unassembled WGS sequence"/>
</dbReference>
<dbReference type="CDD" id="cd06291">
    <property type="entry name" value="PBP1_Qymf-like"/>
    <property type="match status" value="1"/>
</dbReference>
<evidence type="ECO:0000313" key="8">
    <source>
        <dbReference type="Proteomes" id="UP000327236"/>
    </source>
</evidence>
<dbReference type="PANTHER" id="PTHR30146:SF95">
    <property type="entry name" value="RIBOSE OPERON REPRESSOR"/>
    <property type="match status" value="1"/>
</dbReference>
<evidence type="ECO:0000256" key="1">
    <source>
        <dbReference type="ARBA" id="ARBA00022491"/>
    </source>
</evidence>
<dbReference type="PANTHER" id="PTHR30146">
    <property type="entry name" value="LACI-RELATED TRANSCRIPTIONAL REPRESSOR"/>
    <property type="match status" value="1"/>
</dbReference>
<dbReference type="GO" id="GO:0003700">
    <property type="term" value="F:DNA-binding transcription factor activity"/>
    <property type="evidence" value="ECO:0007669"/>
    <property type="project" value="TreeGrafter"/>
</dbReference>
<dbReference type="Gene3D" id="1.10.260.40">
    <property type="entry name" value="lambda repressor-like DNA-binding domains"/>
    <property type="match status" value="1"/>
</dbReference>
<dbReference type="InterPro" id="IPR028082">
    <property type="entry name" value="Peripla_BP_I"/>
</dbReference>
<evidence type="ECO:0000256" key="4">
    <source>
        <dbReference type="ARBA" id="ARBA00023163"/>
    </source>
</evidence>
<feature type="domain" description="HTH lacI-type" evidence="5">
    <location>
        <begin position="3"/>
        <end position="57"/>
    </location>
</feature>
<dbReference type="InterPro" id="IPR001761">
    <property type="entry name" value="Peripla_BP/Lac1_sug-bd_dom"/>
</dbReference>
<dbReference type="Gene3D" id="3.40.50.2300">
    <property type="match status" value="2"/>
</dbReference>
<keyword evidence="1" id="KW-0678">Repressor</keyword>
<dbReference type="EMBL" id="VYWW01000002">
    <property type="protein sequence ID" value="KAA9324253.1"/>
    <property type="molecule type" value="Genomic_DNA"/>
</dbReference>
<dbReference type="GeneID" id="31742831"/>
<dbReference type="EMBL" id="JBBVUL010000003">
    <property type="protein sequence ID" value="MEL0564750.1"/>
    <property type="molecule type" value="Genomic_DNA"/>
</dbReference>
<evidence type="ECO:0000256" key="2">
    <source>
        <dbReference type="ARBA" id="ARBA00023015"/>
    </source>
</evidence>
<reference evidence="7 9" key="2">
    <citation type="submission" date="2024-04" db="EMBL/GenBank/DDBJ databases">
        <title>Three lactobacilli isolated from voided urine samples from females with type 2 diabetes.</title>
        <authorList>
            <person name="Kula A."/>
            <person name="Stegman N."/>
            <person name="Putonti C."/>
        </authorList>
    </citation>
    <scope>NUCLEOTIDE SEQUENCE [LARGE SCALE GENOMIC DNA]</scope>
    <source>
        <strain evidence="7 9">1855</strain>
    </source>
</reference>
<dbReference type="Pfam" id="PF00356">
    <property type="entry name" value="LacI"/>
    <property type="match status" value="1"/>
</dbReference>
<dbReference type="AlphaFoldDB" id="A0A5N1IF20"/>
<dbReference type="InterPro" id="IPR010982">
    <property type="entry name" value="Lambda_DNA-bd_dom_sf"/>
</dbReference>
<evidence type="ECO:0000313" key="9">
    <source>
        <dbReference type="Proteomes" id="UP001385848"/>
    </source>
</evidence>
<dbReference type="CDD" id="cd01392">
    <property type="entry name" value="HTH_LacI"/>
    <property type="match status" value="1"/>
</dbReference>
<evidence type="ECO:0000259" key="5">
    <source>
        <dbReference type="PROSITE" id="PS50932"/>
    </source>
</evidence>
<keyword evidence="3 7" id="KW-0238">DNA-binding</keyword>
<sequence>MSVKLTDVAKLAQVSPTTVSRVINNYGYISEKTRKKVFSAMKQLNYQPNSLARSLQGKKTRLIGAIVPSLTNPFFAELVSRIEELLNRKDYKLILCNAVQDSSHKEREYLNMLKANQVDGIISGTHNLDITEYQETGLPIVSFDRNLGPDVPVVSSDNYQGGWVATKSLINSGCKKIAFFGNIKGSNNPTDLRLKGYQDAINEYGLKEILVPMNFYESANLKKMAFQKLLSQQKIDGAFFTDDFSANLFWQYSRFNHFKDCENIKVIGYDGTSIMRQLNPDLSTIAQPIEEIANLLVDLLIKRINHEELSDSNYVLPITLIKGNSL</sequence>
<evidence type="ECO:0000256" key="3">
    <source>
        <dbReference type="ARBA" id="ARBA00023125"/>
    </source>
</evidence>
<organism evidence="6 8">
    <name type="scientific">Lactobacillus jensenii</name>
    <dbReference type="NCBI Taxonomy" id="109790"/>
    <lineage>
        <taxon>Bacteria</taxon>
        <taxon>Bacillati</taxon>
        <taxon>Bacillota</taxon>
        <taxon>Bacilli</taxon>
        <taxon>Lactobacillales</taxon>
        <taxon>Lactobacillaceae</taxon>
        <taxon>Lactobacillus</taxon>
    </lineage>
</organism>
<proteinExistence type="predicted"/>
<dbReference type="RefSeq" id="WP_006587907.1">
    <property type="nucleotide sequence ID" value="NZ_CATOUV010000001.1"/>
</dbReference>